<comment type="function">
    <text evidence="1">Intake of glucose and galactose.</text>
</comment>
<feature type="transmembrane region" description="Helical" evidence="8">
    <location>
        <begin position="12"/>
        <end position="36"/>
    </location>
</feature>
<dbReference type="SUPFAM" id="SSF103473">
    <property type="entry name" value="MFS general substrate transporter"/>
    <property type="match status" value="1"/>
</dbReference>
<keyword evidence="7 8" id="KW-0472">Membrane</keyword>
<protein>
    <submittedName>
        <fullName evidence="10">Glucose/galactose MFS transporter</fullName>
    </submittedName>
</protein>
<dbReference type="KEGG" id="mbas:ALGA_0567"/>
<dbReference type="CDD" id="cd17394">
    <property type="entry name" value="MFS_FucP_like"/>
    <property type="match status" value="1"/>
</dbReference>
<gene>
    <name evidence="10" type="ORF">ALGA_0567</name>
</gene>
<evidence type="ECO:0000259" key="9">
    <source>
        <dbReference type="PROSITE" id="PS50850"/>
    </source>
</evidence>
<dbReference type="InterPro" id="IPR020846">
    <property type="entry name" value="MFS_dom"/>
</dbReference>
<dbReference type="NCBIfam" id="TIGR01272">
    <property type="entry name" value="gluP"/>
    <property type="match status" value="1"/>
</dbReference>
<evidence type="ECO:0000256" key="6">
    <source>
        <dbReference type="ARBA" id="ARBA00022989"/>
    </source>
</evidence>
<reference evidence="10 11" key="1">
    <citation type="journal article" date="2018" name="Mar. Genomics">
        <title>Complete genome sequence of Marinifilaceae bacterium strain SPP2, isolated from the Antarctic marine sediment.</title>
        <authorList>
            <person name="Watanabe M."/>
            <person name="Kojima H."/>
            <person name="Fukui M."/>
        </authorList>
    </citation>
    <scope>NUCLEOTIDE SEQUENCE [LARGE SCALE GENOMIC DNA]</scope>
    <source>
        <strain evidence="10 11">SPP2</strain>
    </source>
</reference>
<dbReference type="PANTHER" id="PTHR43702">
    <property type="entry name" value="L-FUCOSE-PROTON SYMPORTER"/>
    <property type="match status" value="1"/>
</dbReference>
<comment type="similarity">
    <text evidence="3">Belongs to the major facilitator superfamily. FHS transporter (TC 2.A.1.7) family.</text>
</comment>
<sequence>MRTSQSSFKSFVLPMIIIGALFFIFGFVTWLNGILIPYLQIACDLSDFQAMFVAFAFYIAYTIMALPSAWVIKRLGFKNGMMVGLWVMAVGTLIFIPAAMSRTYLTFLTGLFVMGTGLAILQTASNPYVTVIGPRESAARRISILGICNKFAGAMAPLILAYYVLNDGDAFKLSLETMDAASRVVALDALAARVINPYIVMTIVLFLMGFGVRMAPLPEIDVTKNGDGEADDNSNKKSIFGFPHLILGVLALFFYVGAEVVAGDTIIRYGISLGIEMNVAKAFTSYTMVTMVVGYLLGITLIPRVISQRFALQMSAIFGIIFSLGVILTSGITSVLFVALFGFANALVWPAIWPLALSNLGRFINTGSALLIMAISGGAIMPLVWGGLSDAFGSQQAYWVMVPCYLFILFYSVKGCKLKSWK</sequence>
<evidence type="ECO:0000256" key="4">
    <source>
        <dbReference type="ARBA" id="ARBA00022475"/>
    </source>
</evidence>
<evidence type="ECO:0000256" key="3">
    <source>
        <dbReference type="ARBA" id="ARBA00009120"/>
    </source>
</evidence>
<name>A0A1Y1CF81_9BACT</name>
<dbReference type="GO" id="GO:0005354">
    <property type="term" value="F:galactose transmembrane transporter activity"/>
    <property type="evidence" value="ECO:0007669"/>
    <property type="project" value="InterPro"/>
</dbReference>
<dbReference type="PANTHER" id="PTHR43702:SF12">
    <property type="entry name" value="N-ACETYL GLUCOSAMINE TRANSPORTER NAGP"/>
    <property type="match status" value="1"/>
</dbReference>
<evidence type="ECO:0000313" key="11">
    <source>
        <dbReference type="Proteomes" id="UP000218267"/>
    </source>
</evidence>
<dbReference type="Gene3D" id="1.20.1250.20">
    <property type="entry name" value="MFS general substrate transporter like domains"/>
    <property type="match status" value="2"/>
</dbReference>
<feature type="transmembrane region" description="Helical" evidence="8">
    <location>
        <begin position="142"/>
        <end position="165"/>
    </location>
</feature>
<dbReference type="PROSITE" id="PS50850">
    <property type="entry name" value="MFS"/>
    <property type="match status" value="1"/>
</dbReference>
<keyword evidence="5 8" id="KW-0812">Transmembrane</keyword>
<feature type="transmembrane region" description="Helical" evidence="8">
    <location>
        <begin position="48"/>
        <end position="72"/>
    </location>
</feature>
<dbReference type="GO" id="GO:0055056">
    <property type="term" value="F:D-glucose transmembrane transporter activity"/>
    <property type="evidence" value="ECO:0007669"/>
    <property type="project" value="InterPro"/>
</dbReference>
<feature type="transmembrane region" description="Helical" evidence="8">
    <location>
        <begin position="310"/>
        <end position="329"/>
    </location>
</feature>
<feature type="transmembrane region" description="Helical" evidence="8">
    <location>
        <begin position="245"/>
        <end position="271"/>
    </location>
</feature>
<evidence type="ECO:0000256" key="1">
    <source>
        <dbReference type="ARBA" id="ARBA00003321"/>
    </source>
</evidence>
<keyword evidence="4" id="KW-1003">Cell membrane</keyword>
<evidence type="ECO:0000256" key="5">
    <source>
        <dbReference type="ARBA" id="ARBA00022692"/>
    </source>
</evidence>
<dbReference type="InterPro" id="IPR005964">
    <property type="entry name" value="Glc/Gal_transptr_bac"/>
</dbReference>
<feature type="transmembrane region" description="Helical" evidence="8">
    <location>
        <begin position="104"/>
        <end position="121"/>
    </location>
</feature>
<feature type="transmembrane region" description="Helical" evidence="8">
    <location>
        <begin position="283"/>
        <end position="303"/>
    </location>
</feature>
<feature type="domain" description="Major facilitator superfamily (MFS) profile" evidence="9">
    <location>
        <begin position="12"/>
        <end position="420"/>
    </location>
</feature>
<dbReference type="RefSeq" id="WP_096427866.1">
    <property type="nucleotide sequence ID" value="NZ_AP018042.1"/>
</dbReference>
<keyword evidence="6 8" id="KW-1133">Transmembrane helix</keyword>
<feature type="transmembrane region" description="Helical" evidence="8">
    <location>
        <begin position="185"/>
        <end position="207"/>
    </location>
</feature>
<dbReference type="Pfam" id="PF07690">
    <property type="entry name" value="MFS_1"/>
    <property type="match status" value="1"/>
</dbReference>
<accession>A0A1Y1CF81</accession>
<evidence type="ECO:0000256" key="2">
    <source>
        <dbReference type="ARBA" id="ARBA00004429"/>
    </source>
</evidence>
<evidence type="ECO:0000256" key="8">
    <source>
        <dbReference type="SAM" id="Phobius"/>
    </source>
</evidence>
<dbReference type="GO" id="GO:0005886">
    <property type="term" value="C:plasma membrane"/>
    <property type="evidence" value="ECO:0007669"/>
    <property type="project" value="UniProtKB-SubCell"/>
</dbReference>
<feature type="transmembrane region" description="Helical" evidence="8">
    <location>
        <begin position="397"/>
        <end position="413"/>
    </location>
</feature>
<keyword evidence="11" id="KW-1185">Reference proteome</keyword>
<evidence type="ECO:0000256" key="7">
    <source>
        <dbReference type="ARBA" id="ARBA00023136"/>
    </source>
</evidence>
<dbReference type="OrthoDB" id="9786665at2"/>
<dbReference type="InterPro" id="IPR036259">
    <property type="entry name" value="MFS_trans_sf"/>
</dbReference>
<feature type="transmembrane region" description="Helical" evidence="8">
    <location>
        <begin position="363"/>
        <end position="385"/>
    </location>
</feature>
<evidence type="ECO:0000313" key="10">
    <source>
        <dbReference type="EMBL" id="BAX78960.1"/>
    </source>
</evidence>
<dbReference type="AlphaFoldDB" id="A0A1Y1CF81"/>
<feature type="transmembrane region" description="Helical" evidence="8">
    <location>
        <begin position="79"/>
        <end position="98"/>
    </location>
</feature>
<dbReference type="EMBL" id="AP018042">
    <property type="protein sequence ID" value="BAX78960.1"/>
    <property type="molecule type" value="Genomic_DNA"/>
</dbReference>
<dbReference type="InterPro" id="IPR050375">
    <property type="entry name" value="MFS_TsgA-like"/>
</dbReference>
<dbReference type="Proteomes" id="UP000218267">
    <property type="component" value="Chromosome"/>
</dbReference>
<comment type="subcellular location">
    <subcellularLocation>
        <location evidence="2">Cell inner membrane</location>
        <topology evidence="2">Multi-pass membrane protein</topology>
    </subcellularLocation>
</comment>
<organism evidence="10 11">
    <name type="scientific">Labilibaculum antarcticum</name>
    <dbReference type="NCBI Taxonomy" id="1717717"/>
    <lineage>
        <taxon>Bacteria</taxon>
        <taxon>Pseudomonadati</taxon>
        <taxon>Bacteroidota</taxon>
        <taxon>Bacteroidia</taxon>
        <taxon>Marinilabiliales</taxon>
        <taxon>Marinifilaceae</taxon>
        <taxon>Labilibaculum</taxon>
    </lineage>
</organism>
<dbReference type="InterPro" id="IPR011701">
    <property type="entry name" value="MFS"/>
</dbReference>
<proteinExistence type="inferred from homology"/>
<dbReference type="GO" id="GO:1904659">
    <property type="term" value="P:D-glucose transmembrane transport"/>
    <property type="evidence" value="ECO:0007669"/>
    <property type="project" value="InterPro"/>
</dbReference>
<feature type="transmembrane region" description="Helical" evidence="8">
    <location>
        <begin position="335"/>
        <end position="356"/>
    </location>
</feature>
<reference evidence="11" key="2">
    <citation type="journal article" date="2020" name="Antonie Van Leeuwenhoek">
        <title>Labilibaculum antarcticum sp. nov., a novel facultative anaerobic, psychrotorelant bacterium isolated from marine sediment of Antarctica.</title>
        <authorList>
            <person name="Watanabe M."/>
            <person name="Kojima H."/>
            <person name="Fukui M."/>
        </authorList>
    </citation>
    <scope>NUCLEOTIDE SEQUENCE [LARGE SCALE GENOMIC DNA]</scope>
    <source>
        <strain evidence="11">SPP2</strain>
    </source>
</reference>